<feature type="domain" description="Amidase" evidence="2">
    <location>
        <begin position="25"/>
        <end position="415"/>
    </location>
</feature>
<dbReference type="STRING" id="479434.Sthe_3237"/>
<dbReference type="AlphaFoldDB" id="D1C9Z4"/>
<dbReference type="InterPro" id="IPR023631">
    <property type="entry name" value="Amidase_dom"/>
</dbReference>
<feature type="region of interest" description="Disordered" evidence="1">
    <location>
        <begin position="430"/>
        <end position="539"/>
    </location>
</feature>
<proteinExistence type="predicted"/>
<dbReference type="InParanoid" id="D1C9Z4"/>
<dbReference type="SUPFAM" id="SSF75304">
    <property type="entry name" value="Amidase signature (AS) enzymes"/>
    <property type="match status" value="1"/>
</dbReference>
<feature type="compositionally biased region" description="Basic and acidic residues" evidence="1">
    <location>
        <begin position="479"/>
        <end position="488"/>
    </location>
</feature>
<dbReference type="PANTHER" id="PTHR11895:SF176">
    <property type="entry name" value="AMIDASE AMID-RELATED"/>
    <property type="match status" value="1"/>
</dbReference>
<dbReference type="OrthoDB" id="9811471at2"/>
<evidence type="ECO:0000259" key="2">
    <source>
        <dbReference type="Pfam" id="PF01425"/>
    </source>
</evidence>
<protein>
    <submittedName>
        <fullName evidence="3">Amidase</fullName>
    </submittedName>
</protein>
<dbReference type="EMBL" id="CP001824">
    <property type="protein sequence ID" value="ACZ40637.1"/>
    <property type="molecule type" value="Genomic_DNA"/>
</dbReference>
<dbReference type="GO" id="GO:0003824">
    <property type="term" value="F:catalytic activity"/>
    <property type="evidence" value="ECO:0007669"/>
    <property type="project" value="InterPro"/>
</dbReference>
<reference evidence="3 4" key="2">
    <citation type="journal article" date="2010" name="Stand. Genomic Sci.">
        <title>Complete genome sequence of Desulfohalobium retbaense type strain (HR(100)).</title>
        <authorList>
            <person name="Spring S."/>
            <person name="Nolan M."/>
            <person name="Lapidus A."/>
            <person name="Glavina Del Rio T."/>
            <person name="Copeland A."/>
            <person name="Tice H."/>
            <person name="Cheng J.F."/>
            <person name="Lucas S."/>
            <person name="Land M."/>
            <person name="Chen F."/>
            <person name="Bruce D."/>
            <person name="Goodwin L."/>
            <person name="Pitluck S."/>
            <person name="Ivanova N."/>
            <person name="Mavromatis K."/>
            <person name="Mikhailova N."/>
            <person name="Pati A."/>
            <person name="Chen A."/>
            <person name="Palaniappan K."/>
            <person name="Hauser L."/>
            <person name="Chang Y.J."/>
            <person name="Jeffries C.D."/>
            <person name="Munk C."/>
            <person name="Kiss H."/>
            <person name="Chain P."/>
            <person name="Han C."/>
            <person name="Brettin T."/>
            <person name="Detter J.C."/>
            <person name="Schuler E."/>
            <person name="Goker M."/>
            <person name="Rohde M."/>
            <person name="Bristow J."/>
            <person name="Eisen J.A."/>
            <person name="Markowitz V."/>
            <person name="Hugenholtz P."/>
            <person name="Kyrpides N.C."/>
            <person name="Klenk H.P."/>
        </authorList>
    </citation>
    <scope>NUCLEOTIDE SEQUENCE [LARGE SCALE GENOMIC DNA]</scope>
    <source>
        <strain evidence="4">ATCC 49802 / DSM 20745 / S 6022</strain>
    </source>
</reference>
<feature type="compositionally biased region" description="Low complexity" evidence="1">
    <location>
        <begin position="504"/>
        <end position="524"/>
    </location>
</feature>
<dbReference type="Gene3D" id="3.90.1300.10">
    <property type="entry name" value="Amidase signature (AS) domain"/>
    <property type="match status" value="1"/>
</dbReference>
<dbReference type="HOGENOM" id="CLU_009600_0_0_0"/>
<accession>D1C9Z4</accession>
<evidence type="ECO:0000313" key="4">
    <source>
        <dbReference type="Proteomes" id="UP000002027"/>
    </source>
</evidence>
<evidence type="ECO:0000256" key="1">
    <source>
        <dbReference type="SAM" id="MobiDB-lite"/>
    </source>
</evidence>
<dbReference type="KEGG" id="sti:Sthe_3237"/>
<feature type="compositionally biased region" description="Acidic residues" evidence="1">
    <location>
        <begin position="435"/>
        <end position="444"/>
    </location>
</feature>
<reference evidence="4" key="1">
    <citation type="submission" date="2009-11" db="EMBL/GenBank/DDBJ databases">
        <title>The complete chromosome 2 of Sphaerobacter thermophilus DSM 20745.</title>
        <authorList>
            <person name="Lucas S."/>
            <person name="Copeland A."/>
            <person name="Lapidus A."/>
            <person name="Glavina del Rio T."/>
            <person name="Dalin E."/>
            <person name="Tice H."/>
            <person name="Bruce D."/>
            <person name="Goodwin L."/>
            <person name="Pitluck S."/>
            <person name="Kyrpides N."/>
            <person name="Mavromatis K."/>
            <person name="Ivanova N."/>
            <person name="Mikhailova N."/>
            <person name="LaButti K.M."/>
            <person name="Clum A."/>
            <person name="Sun H.I."/>
            <person name="Brettin T."/>
            <person name="Detter J.C."/>
            <person name="Han C."/>
            <person name="Larimer F."/>
            <person name="Land M."/>
            <person name="Hauser L."/>
            <person name="Markowitz V."/>
            <person name="Cheng J.F."/>
            <person name="Hugenholtz P."/>
            <person name="Woyke T."/>
            <person name="Wu D."/>
            <person name="Steenblock K."/>
            <person name="Schneider S."/>
            <person name="Pukall R."/>
            <person name="Goeker M."/>
            <person name="Klenk H.P."/>
            <person name="Eisen J.A."/>
        </authorList>
    </citation>
    <scope>NUCLEOTIDE SEQUENCE [LARGE SCALE GENOMIC DNA]</scope>
    <source>
        <strain evidence="4">ATCC 49802 / DSM 20745 / S 6022</strain>
    </source>
</reference>
<keyword evidence="4" id="KW-1185">Reference proteome</keyword>
<dbReference type="Pfam" id="PF01425">
    <property type="entry name" value="Amidase"/>
    <property type="match status" value="1"/>
</dbReference>
<feature type="compositionally biased region" description="Low complexity" evidence="1">
    <location>
        <begin position="445"/>
        <end position="467"/>
    </location>
</feature>
<dbReference type="eggNOG" id="COG0154">
    <property type="taxonomic scope" value="Bacteria"/>
</dbReference>
<name>D1C9Z4_SPHTD</name>
<gene>
    <name evidence="3" type="ordered locus">Sthe_3237</name>
</gene>
<organism evidence="3 4">
    <name type="scientific">Sphaerobacter thermophilus (strain ATCC 49802 / DSM 20745 / KCCM 41009 / NCIMB 13125 / S 6022)</name>
    <dbReference type="NCBI Taxonomy" id="479434"/>
    <lineage>
        <taxon>Bacteria</taxon>
        <taxon>Pseudomonadati</taxon>
        <taxon>Thermomicrobiota</taxon>
        <taxon>Thermomicrobia</taxon>
        <taxon>Sphaerobacterales</taxon>
        <taxon>Sphaerobacterineae</taxon>
        <taxon>Sphaerobacteraceae</taxon>
        <taxon>Sphaerobacter</taxon>
    </lineage>
</organism>
<dbReference type="PANTHER" id="PTHR11895">
    <property type="entry name" value="TRANSAMIDASE"/>
    <property type="match status" value="1"/>
</dbReference>
<dbReference type="InterPro" id="IPR036928">
    <property type="entry name" value="AS_sf"/>
</dbReference>
<sequence length="539" mass="56484">MTALYDLTATEIVRHVRARELSAVDLVTALLERIARLEPEIEAWATLGADEALAEAAERDRAAEAGQIGPLHGVPIGVKDIIDVAGMPTVAGFAPYRDRRADQDAHVVARLRAAGAIILGKVHTTQFAHADPAPTKNPWNAARTPGGSSAGSAAAVAARMVPLALGTQTAGSVVRPAAYCGTVGFKPSYNWASRQGVIPLAWSLDHVGLLARTVEDIALAYDAIAGTQTDLAARRDTPPRLVLLTEFLERAEPDVRDHLLDVADRLRAAGASVEEGALPVDLDLWLAVHRVIMQAEVAAVHAEQCARHPDDYGKLLRQEIEVGQLIPAAYLLTAARLRRRIARAVDTALGEVDGYLLPSVSNAAPRRNTTGDRTFQAPWSLVGTPAITLPTGLNSDGLPLGTQLVARRGQDAALLALAAWCAQALGTIAPPDLEPPAEEPEPEAVEQPAAEEAPVADASTEESAPAEEPAPEPAAPREAASDAEREPAPADPEPAAAPEEETAAAEATATEPAAPDVPDPGAANDADEAEETPERPAES</sequence>
<dbReference type="InterPro" id="IPR000120">
    <property type="entry name" value="Amidase"/>
</dbReference>
<dbReference type="Proteomes" id="UP000002027">
    <property type="component" value="Chromosome 2"/>
</dbReference>
<evidence type="ECO:0000313" key="3">
    <source>
        <dbReference type="EMBL" id="ACZ40637.1"/>
    </source>
</evidence>
<dbReference type="RefSeq" id="WP_012873672.1">
    <property type="nucleotide sequence ID" value="NC_013524.1"/>
</dbReference>